<sequence>MTEIRTDILIVGGGLGGVAAALAALRLGRRVVLTEETDWLGGQLTAQAVPPDEAWWIEDAGATASYRRLRHLVREYYRTHYPLREEVRAQEHLNPGLGNVSRLCFEPRVGVAVIEAMLAPWRAGGQLRVLMNHRPVRAETNGDRVTGVEVESSATSNRTFIHARYVLDATELGDLLDLAGVEHVVGAESQDDTGELHALPGPANPLDQQAVSWCLAVDHLPGEDHTIEKPEDYDFWRTYQAPFWPGPQLAWTDVHPITLQPRTRDLFGDPVVQLHRGDFWHYRRIFCKDQYPEGLYPSDITLVNWPHIDYWLGPIVGVSEEEKRCHLRGARQLSLSMLYWMQTEAPRHDGRGEGYPGLRLRPDVVGTEAGGPEDGLAKSVYVRESRRIRAEFTVLEQHVGVQARAGLTGAETFPDSVGIGQYRIDLHPSTAGRTYVDVESYPFQIPLGALIPVRVENLLPAGKNMGTTHITNGCYRLHPVEWNVGEAAGALAAYCLERDLTPRQVRNTAEHRQDFQALLTVDLGFELAWHERYRLTASPGF</sequence>
<dbReference type="PANTHER" id="PTHR42716">
    <property type="entry name" value="L-ASPARTATE OXIDASE"/>
    <property type="match status" value="1"/>
</dbReference>
<gene>
    <name evidence="1" type="ORF">DAETH_41580</name>
</gene>
<dbReference type="PANTHER" id="PTHR42716:SF1">
    <property type="entry name" value="SLL0471 PROTEIN"/>
    <property type="match status" value="1"/>
</dbReference>
<dbReference type="Pfam" id="PF12831">
    <property type="entry name" value="FAD_oxidored"/>
    <property type="match status" value="1"/>
</dbReference>
<reference evidence="1" key="1">
    <citation type="submission" date="2022-07" db="EMBL/GenBank/DDBJ databases">
        <title>Complete Genome Sequence of the Radioresistant Bacterium Deinococcus aetherius ST0316, Isolated from the Air Dust collected in Lower Stratosphere above Japan.</title>
        <authorList>
            <person name="Satoh K."/>
            <person name="Hagiwara K."/>
            <person name="Katsumata K."/>
            <person name="Kubo A."/>
            <person name="Yokobori S."/>
            <person name="Yamagishi A."/>
            <person name="Oono Y."/>
            <person name="Narumi I."/>
        </authorList>
    </citation>
    <scope>NUCLEOTIDE SEQUENCE</scope>
    <source>
        <strain evidence="1">ST0316</strain>
        <plasmid evidence="1">pDAETH-2</plasmid>
    </source>
</reference>
<dbReference type="SUPFAM" id="SSF51905">
    <property type="entry name" value="FAD/NAD(P)-binding domain"/>
    <property type="match status" value="1"/>
</dbReference>
<dbReference type="InterPro" id="IPR036188">
    <property type="entry name" value="FAD/NAD-bd_sf"/>
</dbReference>
<proteinExistence type="predicted"/>
<dbReference type="EMBL" id="AP026562">
    <property type="protein sequence ID" value="BDP44189.1"/>
    <property type="molecule type" value="Genomic_DNA"/>
</dbReference>
<keyword evidence="2" id="KW-1185">Reference proteome</keyword>
<evidence type="ECO:0000313" key="1">
    <source>
        <dbReference type="EMBL" id="BDP44189.1"/>
    </source>
</evidence>
<geneLocation type="plasmid" evidence="1 2">
    <name>pDAETH-2</name>
</geneLocation>
<name>A0ABN6RQK1_9DEIO</name>
<accession>A0ABN6RQK1</accession>
<dbReference type="RefSeq" id="WP_264778544.1">
    <property type="nucleotide sequence ID" value="NZ_AP026562.1"/>
</dbReference>
<dbReference type="InterPro" id="IPR005288">
    <property type="entry name" value="NadB"/>
</dbReference>
<keyword evidence="1" id="KW-0614">Plasmid</keyword>
<dbReference type="Gene3D" id="3.50.50.60">
    <property type="entry name" value="FAD/NAD(P)-binding domain"/>
    <property type="match status" value="1"/>
</dbReference>
<dbReference type="Proteomes" id="UP001064971">
    <property type="component" value="Plasmid pDAETH-2"/>
</dbReference>
<organism evidence="1 2">
    <name type="scientific">Deinococcus aetherius</name>
    <dbReference type="NCBI Taxonomy" id="200252"/>
    <lineage>
        <taxon>Bacteria</taxon>
        <taxon>Thermotogati</taxon>
        <taxon>Deinococcota</taxon>
        <taxon>Deinococci</taxon>
        <taxon>Deinococcales</taxon>
        <taxon>Deinococcaceae</taxon>
        <taxon>Deinococcus</taxon>
    </lineage>
</organism>
<evidence type="ECO:0000313" key="2">
    <source>
        <dbReference type="Proteomes" id="UP001064971"/>
    </source>
</evidence>
<protein>
    <submittedName>
        <fullName evidence="1">FAD-dependent oxidoreductase</fullName>
    </submittedName>
</protein>